<evidence type="ECO:0000256" key="1">
    <source>
        <dbReference type="ARBA" id="ARBA00004651"/>
    </source>
</evidence>
<dbReference type="CDD" id="cd10433">
    <property type="entry name" value="YccA_like"/>
    <property type="match status" value="1"/>
</dbReference>
<keyword evidence="4 6" id="KW-1133">Transmembrane helix</keyword>
<dbReference type="KEGG" id="cnan:A2G96_15285"/>
<evidence type="ECO:0000256" key="4">
    <source>
        <dbReference type="ARBA" id="ARBA00022989"/>
    </source>
</evidence>
<dbReference type="EMBL" id="CP014844">
    <property type="protein sequence ID" value="AMR79000.1"/>
    <property type="molecule type" value="Genomic_DNA"/>
</dbReference>
<evidence type="ECO:0000313" key="8">
    <source>
        <dbReference type="Proteomes" id="UP000075238"/>
    </source>
</evidence>
<dbReference type="GO" id="GO:0005886">
    <property type="term" value="C:plasma membrane"/>
    <property type="evidence" value="ECO:0007669"/>
    <property type="project" value="UniProtKB-SubCell"/>
</dbReference>
<dbReference type="STRING" id="1796606.A2G96_15285"/>
<feature type="transmembrane region" description="Helical" evidence="6">
    <location>
        <begin position="150"/>
        <end position="167"/>
    </location>
</feature>
<organism evidence="7 8">
    <name type="scientific">Cupriavidus nantongensis</name>
    <dbReference type="NCBI Taxonomy" id="1796606"/>
    <lineage>
        <taxon>Bacteria</taxon>
        <taxon>Pseudomonadati</taxon>
        <taxon>Pseudomonadota</taxon>
        <taxon>Betaproteobacteria</taxon>
        <taxon>Burkholderiales</taxon>
        <taxon>Burkholderiaceae</taxon>
        <taxon>Cupriavidus</taxon>
    </lineage>
</organism>
<keyword evidence="5 6" id="KW-0472">Membrane</keyword>
<gene>
    <name evidence="7" type="ORF">A2G96_15285</name>
</gene>
<accession>A0A142JLN8</accession>
<feature type="transmembrane region" description="Helical" evidence="6">
    <location>
        <begin position="31"/>
        <end position="55"/>
    </location>
</feature>
<reference evidence="7 8" key="1">
    <citation type="submission" date="2016-03" db="EMBL/GenBank/DDBJ databases">
        <title>Complete genome sequence of a novel chlorpyrifos degrading bacterium, Cupriavidus nantongensis sp. X1.</title>
        <authorList>
            <person name="Fang L."/>
        </authorList>
    </citation>
    <scope>NUCLEOTIDE SEQUENCE [LARGE SCALE GENOMIC DNA]</scope>
    <source>
        <strain evidence="7 8">X1</strain>
    </source>
</reference>
<evidence type="ECO:0000256" key="3">
    <source>
        <dbReference type="ARBA" id="ARBA00022692"/>
    </source>
</evidence>
<evidence type="ECO:0000256" key="5">
    <source>
        <dbReference type="ARBA" id="ARBA00023136"/>
    </source>
</evidence>
<keyword evidence="2" id="KW-1003">Cell membrane</keyword>
<dbReference type="AlphaFoldDB" id="A0A142JLN8"/>
<evidence type="ECO:0000313" key="7">
    <source>
        <dbReference type="EMBL" id="AMR79000.1"/>
    </source>
</evidence>
<dbReference type="InterPro" id="IPR006214">
    <property type="entry name" value="Bax_inhibitor_1-related"/>
</dbReference>
<evidence type="ECO:0000256" key="6">
    <source>
        <dbReference type="RuleBase" id="RU004379"/>
    </source>
</evidence>
<comment type="subcellular location">
    <subcellularLocation>
        <location evidence="1">Cell membrane</location>
        <topology evidence="1">Multi-pass membrane protein</topology>
    </subcellularLocation>
</comment>
<dbReference type="PANTHER" id="PTHR23291:SF115">
    <property type="entry name" value="MODULATOR OF FTSH PROTEASE YCCA"/>
    <property type="match status" value="1"/>
</dbReference>
<keyword evidence="8" id="KW-1185">Reference proteome</keyword>
<feature type="transmembrane region" description="Helical" evidence="6">
    <location>
        <begin position="85"/>
        <end position="106"/>
    </location>
</feature>
<feature type="transmembrane region" description="Helical" evidence="6">
    <location>
        <begin position="61"/>
        <end position="78"/>
    </location>
</feature>
<dbReference type="RefSeq" id="WP_012353168.1">
    <property type="nucleotide sequence ID" value="NZ_CP014844.1"/>
</dbReference>
<protein>
    <recommendedName>
        <fullName evidence="9">BAX inhibitor protein</fullName>
    </recommendedName>
</protein>
<keyword evidence="3 6" id="KW-0812">Transmembrane</keyword>
<name>A0A142JLN8_9BURK</name>
<evidence type="ECO:0000256" key="2">
    <source>
        <dbReference type="ARBA" id="ARBA00022475"/>
    </source>
</evidence>
<feature type="transmembrane region" description="Helical" evidence="6">
    <location>
        <begin position="203"/>
        <end position="229"/>
    </location>
</feature>
<comment type="similarity">
    <text evidence="6">Belongs to the BI1 family.</text>
</comment>
<feature type="transmembrane region" description="Helical" evidence="6">
    <location>
        <begin position="173"/>
        <end position="191"/>
    </location>
</feature>
<evidence type="ECO:0008006" key="9">
    <source>
        <dbReference type="Google" id="ProtNLM"/>
    </source>
</evidence>
<sequence length="234" mass="25054">MDNKLNTYGFGNSASTVTDVVVRNRVLRNTYWLLALSMIPTVLGAWIGVATGFSFMAGSPGLSLILFLAIAFGFFFAIEKTKNSSMGVVLLLAFTFFMGLMLSRLISVTLSFSNGPALIMYAFGGTAAVFGAMASIATVSKRDFSGLGKFLFVGVILLILASVANIWLQLPALMITVSVIAIGIFSAYILFDVQRVVNGGETNYITATLAIYLDVYNVFANLLALLGIFGGNRE</sequence>
<dbReference type="Proteomes" id="UP000075238">
    <property type="component" value="Chromosome 1"/>
</dbReference>
<dbReference type="Pfam" id="PF01027">
    <property type="entry name" value="Bax1-I"/>
    <property type="match status" value="1"/>
</dbReference>
<dbReference type="OrthoDB" id="9813298at2"/>
<feature type="transmembrane region" description="Helical" evidence="6">
    <location>
        <begin position="118"/>
        <end position="138"/>
    </location>
</feature>
<dbReference type="PANTHER" id="PTHR23291">
    <property type="entry name" value="BAX INHIBITOR-RELATED"/>
    <property type="match status" value="1"/>
</dbReference>
<proteinExistence type="inferred from homology"/>
<dbReference type="GeneID" id="29760603"/>